<dbReference type="InterPro" id="IPR036390">
    <property type="entry name" value="WH_DNA-bd_sf"/>
</dbReference>
<evidence type="ECO:0000256" key="2">
    <source>
        <dbReference type="ARBA" id="ARBA00023015"/>
    </source>
</evidence>
<name>A0AAU7T5M2_9ACTN</name>
<dbReference type="FunFam" id="1.10.10.10:FF:000001">
    <property type="entry name" value="LysR family transcriptional regulator"/>
    <property type="match status" value="1"/>
</dbReference>
<keyword evidence="4" id="KW-0804">Transcription</keyword>
<feature type="domain" description="HTH lysR-type" evidence="5">
    <location>
        <begin position="2"/>
        <end position="59"/>
    </location>
</feature>
<dbReference type="RefSeq" id="WP_350274804.1">
    <property type="nucleotide sequence ID" value="NZ_CP158165.1"/>
</dbReference>
<sequence>MVSLNQLEVLLKVVEAGGFSGAAKALYMSQPSVSNHIRNLESSLGVQLVQRTSKGATTTPAGEVVADHARQVFKLLEQLETAAASYRGLEAGRLVVAGTTTTGTYLLPRLVGEFAAKAPRVACQIRVGNEDTVEAWLLRGEVALGLCIDEPREEQLLAEPLFTERMILVAASGSPLAGRRTEPAELTGARFLMREMGSATRRQQEAVLRLWGLEEADTWDLWGPDTLKESVMAGLGIALLSEHVTARERAAGLLAAVEVDPPPPSRQISLVRRADRRFTPPEEAFVTLLRAVGSWPV</sequence>
<dbReference type="PANTHER" id="PTHR30126:SF40">
    <property type="entry name" value="HTH-TYPE TRANSCRIPTIONAL REGULATOR GLTR"/>
    <property type="match status" value="1"/>
</dbReference>
<dbReference type="PROSITE" id="PS50931">
    <property type="entry name" value="HTH_LYSR"/>
    <property type="match status" value="1"/>
</dbReference>
<accession>A0AAU7T5M2</accession>
<evidence type="ECO:0000259" key="5">
    <source>
        <dbReference type="PROSITE" id="PS50931"/>
    </source>
</evidence>
<dbReference type="EMBL" id="CP158165">
    <property type="protein sequence ID" value="XBV21954.1"/>
    <property type="molecule type" value="Genomic_DNA"/>
</dbReference>
<evidence type="ECO:0000256" key="3">
    <source>
        <dbReference type="ARBA" id="ARBA00023125"/>
    </source>
</evidence>
<dbReference type="Gene3D" id="1.10.10.10">
    <property type="entry name" value="Winged helix-like DNA-binding domain superfamily/Winged helix DNA-binding domain"/>
    <property type="match status" value="1"/>
</dbReference>
<dbReference type="AlphaFoldDB" id="A0AAU7T5M2"/>
<dbReference type="PRINTS" id="PR00039">
    <property type="entry name" value="HTHLYSR"/>
</dbReference>
<dbReference type="Pfam" id="PF00126">
    <property type="entry name" value="HTH_1"/>
    <property type="match status" value="1"/>
</dbReference>
<keyword evidence="3" id="KW-0238">DNA-binding</keyword>
<dbReference type="GO" id="GO:0003700">
    <property type="term" value="F:DNA-binding transcription factor activity"/>
    <property type="evidence" value="ECO:0007669"/>
    <property type="project" value="InterPro"/>
</dbReference>
<dbReference type="SUPFAM" id="SSF53850">
    <property type="entry name" value="Periplasmic binding protein-like II"/>
    <property type="match status" value="1"/>
</dbReference>
<dbReference type="Gene3D" id="3.40.190.290">
    <property type="match status" value="1"/>
</dbReference>
<reference evidence="6" key="1">
    <citation type="submission" date="2024-06" db="EMBL/GenBank/DDBJ databases">
        <title>Kribbella sp. strain HUAS MG21 genome sequences.</title>
        <authorList>
            <person name="Mo P."/>
        </authorList>
    </citation>
    <scope>NUCLEOTIDE SEQUENCE</scope>
    <source>
        <strain evidence="6">HUAS MG21</strain>
    </source>
</reference>
<protein>
    <submittedName>
        <fullName evidence="6">LysR family transcriptional regulator</fullName>
    </submittedName>
</protein>
<gene>
    <name evidence="6" type="ORF">ABN611_25740</name>
</gene>
<dbReference type="PANTHER" id="PTHR30126">
    <property type="entry name" value="HTH-TYPE TRANSCRIPTIONAL REGULATOR"/>
    <property type="match status" value="1"/>
</dbReference>
<dbReference type="GO" id="GO:0000976">
    <property type="term" value="F:transcription cis-regulatory region binding"/>
    <property type="evidence" value="ECO:0007669"/>
    <property type="project" value="TreeGrafter"/>
</dbReference>
<dbReference type="SUPFAM" id="SSF46785">
    <property type="entry name" value="Winged helix' DNA-binding domain"/>
    <property type="match status" value="1"/>
</dbReference>
<proteinExistence type="inferred from homology"/>
<dbReference type="InterPro" id="IPR000847">
    <property type="entry name" value="LysR_HTH_N"/>
</dbReference>
<evidence type="ECO:0000256" key="1">
    <source>
        <dbReference type="ARBA" id="ARBA00009437"/>
    </source>
</evidence>
<evidence type="ECO:0000256" key="4">
    <source>
        <dbReference type="ARBA" id="ARBA00023163"/>
    </source>
</evidence>
<dbReference type="Pfam" id="PF03466">
    <property type="entry name" value="LysR_substrate"/>
    <property type="match status" value="1"/>
</dbReference>
<keyword evidence="2" id="KW-0805">Transcription regulation</keyword>
<dbReference type="InterPro" id="IPR036388">
    <property type="entry name" value="WH-like_DNA-bd_sf"/>
</dbReference>
<evidence type="ECO:0000313" key="6">
    <source>
        <dbReference type="EMBL" id="XBV21954.1"/>
    </source>
</evidence>
<dbReference type="InterPro" id="IPR005119">
    <property type="entry name" value="LysR_subst-bd"/>
</dbReference>
<organism evidence="6">
    <name type="scientific">Kribbella sp. HUAS MG21</name>
    <dbReference type="NCBI Taxonomy" id="3160966"/>
    <lineage>
        <taxon>Bacteria</taxon>
        <taxon>Bacillati</taxon>
        <taxon>Actinomycetota</taxon>
        <taxon>Actinomycetes</taxon>
        <taxon>Propionibacteriales</taxon>
        <taxon>Kribbellaceae</taxon>
        <taxon>Kribbella</taxon>
    </lineage>
</organism>
<comment type="similarity">
    <text evidence="1">Belongs to the LysR transcriptional regulatory family.</text>
</comment>